<dbReference type="Proteomes" id="UP000005868">
    <property type="component" value="Chromosome"/>
</dbReference>
<name>G7V7J6_THELD</name>
<dbReference type="GO" id="GO:0006567">
    <property type="term" value="P:L-threonine catabolic process"/>
    <property type="evidence" value="ECO:0007669"/>
    <property type="project" value="TreeGrafter"/>
</dbReference>
<dbReference type="InterPro" id="IPR015424">
    <property type="entry name" value="PyrdxlP-dep_Trfase"/>
</dbReference>
<dbReference type="NCBIfam" id="NF041359">
    <property type="entry name" value="GntG_guanitoxin"/>
    <property type="match status" value="1"/>
</dbReference>
<dbReference type="OrthoDB" id="9774495at2"/>
<sequence>MKKIDLRSDTVTVPTQEMREAMASAEVGDDVYGEDPTVNKLEEVTAEKVGKEAGLFVTSGTQGNLIALLAHCSKGDGAILGADCHIYNYEGGGIAAIAGVLPLLVDDTGGIMSKESVKKWCRPHNVHFAPARLLCLENTHNRQGGNAVSPSVFREVAEAAKAEGLSVHLDGARIFNAAVAWGVDVKEYTTAVDTVQLCLSKGLGAPVGSVLCGPKDFIEKARHWRKRLGGGMRQAGVIAACGLIAVEKMVDRLEEDHKNAALLAELLEEGGLHVEKPDKRTNMVYFVVKGEESKVEELTKRCAARGVLFNALSKGRFRLVTHLWVTEKDVREAAKIIIEEAAAC</sequence>
<evidence type="ECO:0000256" key="3">
    <source>
        <dbReference type="ARBA" id="ARBA00022898"/>
    </source>
</evidence>
<dbReference type="PIRSF" id="PIRSF017617">
    <property type="entry name" value="Thr_aldolase"/>
    <property type="match status" value="1"/>
</dbReference>
<comment type="cofactor">
    <cofactor evidence="1">
        <name>pyridoxal 5'-phosphate</name>
        <dbReference type="ChEBI" id="CHEBI:597326"/>
    </cofactor>
</comment>
<keyword evidence="8" id="KW-1185">Reference proteome</keyword>
<dbReference type="InterPro" id="IPR015421">
    <property type="entry name" value="PyrdxlP-dep_Trfase_major"/>
</dbReference>
<dbReference type="PANTHER" id="PTHR48097">
    <property type="entry name" value="L-THREONINE ALDOLASE-RELATED"/>
    <property type="match status" value="1"/>
</dbReference>
<comment type="similarity">
    <text evidence="2">Belongs to the threonine aldolase family.</text>
</comment>
<dbReference type="KEGG" id="tli:Tlie_0423"/>
<dbReference type="CDD" id="cd06502">
    <property type="entry name" value="TA_like"/>
    <property type="match status" value="1"/>
</dbReference>
<dbReference type="InterPro" id="IPR023603">
    <property type="entry name" value="Low_specificity_L-TA-like"/>
</dbReference>
<dbReference type="InterPro" id="IPR015422">
    <property type="entry name" value="PyrdxlP-dep_Trfase_small"/>
</dbReference>
<reference evidence="8" key="1">
    <citation type="submission" date="2011-10" db="EMBL/GenBank/DDBJ databases">
        <title>The complete genome of chromosome of Thermovirga lienii DSM 17291.</title>
        <authorList>
            <consortium name="US DOE Joint Genome Institute (JGI-PGF)"/>
            <person name="Lucas S."/>
            <person name="Copeland A."/>
            <person name="Lapidus A."/>
            <person name="Glavina del Rio T."/>
            <person name="Dalin E."/>
            <person name="Tice H."/>
            <person name="Bruce D."/>
            <person name="Goodwin L."/>
            <person name="Pitluck S."/>
            <person name="Peters L."/>
            <person name="Mikhailova N."/>
            <person name="Saunders E."/>
            <person name="Kyrpides N."/>
            <person name="Mavromatis K."/>
            <person name="Ivanova N."/>
            <person name="Last F.I."/>
            <person name="Brettin T."/>
            <person name="Detter J.C."/>
            <person name="Han C."/>
            <person name="Larimer F."/>
            <person name="Land M."/>
            <person name="Hauser L."/>
            <person name="Markowitz V."/>
            <person name="Cheng J.-F."/>
            <person name="Hugenholtz P."/>
            <person name="Woyke T."/>
            <person name="Wu D."/>
            <person name="Spring S."/>
            <person name="Schroeder M."/>
            <person name="Brambilla E.-M."/>
            <person name="Klenk H.-P."/>
            <person name="Eisen J.A."/>
        </authorList>
    </citation>
    <scope>NUCLEOTIDE SEQUENCE [LARGE SCALE GENOMIC DNA]</scope>
    <source>
        <strain evidence="8">ATCC BAA-1197 / DSM 17291 / Cas60314</strain>
    </source>
</reference>
<protein>
    <submittedName>
        <fullName evidence="7">L-threonine aldolase</fullName>
        <ecNumber evidence="7">4.1.2.5</ecNumber>
    </submittedName>
</protein>
<keyword evidence="3" id="KW-0663">Pyridoxal phosphate</keyword>
<evidence type="ECO:0000256" key="4">
    <source>
        <dbReference type="ARBA" id="ARBA00023239"/>
    </source>
</evidence>
<dbReference type="InterPro" id="IPR001597">
    <property type="entry name" value="ArAA_b-elim_lyase/Thr_aldolase"/>
</dbReference>
<evidence type="ECO:0000256" key="2">
    <source>
        <dbReference type="ARBA" id="ARBA00006966"/>
    </source>
</evidence>
<gene>
    <name evidence="7" type="ordered locus">Tlie_0423</name>
</gene>
<evidence type="ECO:0000259" key="6">
    <source>
        <dbReference type="Pfam" id="PF01212"/>
    </source>
</evidence>
<evidence type="ECO:0000313" key="8">
    <source>
        <dbReference type="Proteomes" id="UP000005868"/>
    </source>
</evidence>
<dbReference type="STRING" id="580340.Tlie_0423"/>
<proteinExistence type="inferred from homology"/>
<dbReference type="eggNOG" id="COG2008">
    <property type="taxonomic scope" value="Bacteria"/>
</dbReference>
<dbReference type="GO" id="GO:0005829">
    <property type="term" value="C:cytosol"/>
    <property type="evidence" value="ECO:0007669"/>
    <property type="project" value="TreeGrafter"/>
</dbReference>
<dbReference type="GO" id="GO:0008732">
    <property type="term" value="F:L-allo-threonine aldolase activity"/>
    <property type="evidence" value="ECO:0007669"/>
    <property type="project" value="TreeGrafter"/>
</dbReference>
<accession>G7V7J6</accession>
<dbReference type="EMBL" id="CP003096">
    <property type="protein sequence ID" value="AER66158.1"/>
    <property type="molecule type" value="Genomic_DNA"/>
</dbReference>
<dbReference type="HOGENOM" id="CLU_029381_0_2_0"/>
<feature type="modified residue" description="N6-(pyridoxal phosphate)lysine" evidence="5">
    <location>
        <position position="201"/>
    </location>
</feature>
<reference evidence="7 8" key="2">
    <citation type="journal article" date="2012" name="Stand. Genomic Sci.">
        <title>Genome sequence of the moderately thermophilic, amino-acid-degrading and sulfur-reducing bacterium Thermovirga lienii type strain (Cas60314(T)).</title>
        <authorList>
            <person name="Goker M."/>
            <person name="Saunders E."/>
            <person name="Lapidus A."/>
            <person name="Nolan M."/>
            <person name="Lucas S."/>
            <person name="Hammon N."/>
            <person name="Deshpande S."/>
            <person name="Cheng J.F."/>
            <person name="Han C."/>
            <person name="Tapia R."/>
            <person name="Goodwin L.A."/>
            <person name="Pitluck S."/>
            <person name="Liolios K."/>
            <person name="Mavromatis K."/>
            <person name="Pagani I."/>
            <person name="Ivanova N."/>
            <person name="Mikhailova N."/>
            <person name="Pati A."/>
            <person name="Chen A."/>
            <person name="Palaniappan K."/>
            <person name="Land M."/>
            <person name="Chang Y.J."/>
            <person name="Jeffries C.D."/>
            <person name="Brambilla E.M."/>
            <person name="Rohde M."/>
            <person name="Spring S."/>
            <person name="Detter J.C."/>
            <person name="Woyke T."/>
            <person name="Bristow J."/>
            <person name="Eisen J.A."/>
            <person name="Markowitz V."/>
            <person name="Hugenholtz P."/>
            <person name="Kyrpides N.C."/>
            <person name="Klenk H.P."/>
        </authorList>
    </citation>
    <scope>NUCLEOTIDE SEQUENCE [LARGE SCALE GENOMIC DNA]</scope>
    <source>
        <strain evidence="8">ATCC BAA-1197 / DSM 17291 / Cas60314</strain>
    </source>
</reference>
<dbReference type="SUPFAM" id="SSF53383">
    <property type="entry name" value="PLP-dependent transferases"/>
    <property type="match status" value="1"/>
</dbReference>
<organism evidence="7 8">
    <name type="scientific">Thermovirga lienii (strain ATCC BAA-1197 / DSM 17291 / Cas60314)</name>
    <dbReference type="NCBI Taxonomy" id="580340"/>
    <lineage>
        <taxon>Bacteria</taxon>
        <taxon>Thermotogati</taxon>
        <taxon>Synergistota</taxon>
        <taxon>Synergistia</taxon>
        <taxon>Synergistales</taxon>
        <taxon>Thermovirgaceae</taxon>
        <taxon>Thermovirga</taxon>
    </lineage>
</organism>
<dbReference type="Gene3D" id="3.90.1150.10">
    <property type="entry name" value="Aspartate Aminotransferase, domain 1"/>
    <property type="match status" value="1"/>
</dbReference>
<dbReference type="GO" id="GO:0006545">
    <property type="term" value="P:glycine biosynthetic process"/>
    <property type="evidence" value="ECO:0007669"/>
    <property type="project" value="TreeGrafter"/>
</dbReference>
<dbReference type="Pfam" id="PF01212">
    <property type="entry name" value="Beta_elim_lyase"/>
    <property type="match status" value="1"/>
</dbReference>
<feature type="domain" description="Aromatic amino acid beta-eliminating lyase/threonine aldolase" evidence="6">
    <location>
        <begin position="5"/>
        <end position="286"/>
    </location>
</feature>
<dbReference type="EC" id="4.1.2.5" evidence="7"/>
<evidence type="ECO:0000256" key="1">
    <source>
        <dbReference type="ARBA" id="ARBA00001933"/>
    </source>
</evidence>
<evidence type="ECO:0000313" key="7">
    <source>
        <dbReference type="EMBL" id="AER66158.1"/>
    </source>
</evidence>
<evidence type="ECO:0000256" key="5">
    <source>
        <dbReference type="PIRSR" id="PIRSR017617-1"/>
    </source>
</evidence>
<dbReference type="AlphaFoldDB" id="G7V7J6"/>
<dbReference type="NCBIfam" id="NF007825">
    <property type="entry name" value="PRK10534.1"/>
    <property type="match status" value="1"/>
</dbReference>
<dbReference type="Gene3D" id="3.40.640.10">
    <property type="entry name" value="Type I PLP-dependent aspartate aminotransferase-like (Major domain)"/>
    <property type="match status" value="1"/>
</dbReference>
<keyword evidence="4 7" id="KW-0456">Lyase</keyword>
<dbReference type="FunFam" id="3.40.640.10:FF:000030">
    <property type="entry name" value="Low-specificity L-threonine aldolase"/>
    <property type="match status" value="1"/>
</dbReference>
<dbReference type="PANTHER" id="PTHR48097:SF9">
    <property type="entry name" value="L-THREONINE ALDOLASE"/>
    <property type="match status" value="1"/>
</dbReference>